<keyword evidence="5" id="KW-1133">Transmembrane helix</keyword>
<protein>
    <recommendedName>
        <fullName evidence="8">DNA recombination protein RmuC</fullName>
    </recommendedName>
</protein>
<keyword evidence="3" id="KW-0175">Coiled coil</keyword>
<dbReference type="Pfam" id="PF02646">
    <property type="entry name" value="RmuC"/>
    <property type="match status" value="1"/>
</dbReference>
<dbReference type="Proteomes" id="UP000178302">
    <property type="component" value="Unassembled WGS sequence"/>
</dbReference>
<organism evidence="6 7">
    <name type="scientific">Candidatus Tagabacteria bacterium RIFCSPLOWO2_01_FULL_39_11</name>
    <dbReference type="NCBI Taxonomy" id="1802295"/>
    <lineage>
        <taxon>Bacteria</taxon>
        <taxon>Candidatus Tagaibacteriota</taxon>
    </lineage>
</organism>
<reference evidence="6 7" key="1">
    <citation type="journal article" date="2016" name="Nat. Commun.">
        <title>Thousands of microbial genomes shed light on interconnected biogeochemical processes in an aquifer system.</title>
        <authorList>
            <person name="Anantharaman K."/>
            <person name="Brown C.T."/>
            <person name="Hug L.A."/>
            <person name="Sharon I."/>
            <person name="Castelle C.J."/>
            <person name="Probst A.J."/>
            <person name="Thomas B.C."/>
            <person name="Singh A."/>
            <person name="Wilkins M.J."/>
            <person name="Karaoz U."/>
            <person name="Brodie E.L."/>
            <person name="Williams K.H."/>
            <person name="Hubbard S.S."/>
            <person name="Banfield J.F."/>
        </authorList>
    </citation>
    <scope>NUCLEOTIDE SEQUENCE [LARGE SCALE GENOMIC DNA]</scope>
</reference>
<dbReference type="InterPro" id="IPR003798">
    <property type="entry name" value="DNA_recombination_RmuC"/>
</dbReference>
<evidence type="ECO:0000256" key="1">
    <source>
        <dbReference type="ARBA" id="ARBA00003416"/>
    </source>
</evidence>
<feature type="transmembrane region" description="Helical" evidence="5">
    <location>
        <begin position="6"/>
        <end position="26"/>
    </location>
</feature>
<comment type="caution">
    <text evidence="6">The sequence shown here is derived from an EMBL/GenBank/DDBJ whole genome shotgun (WGS) entry which is preliminary data.</text>
</comment>
<dbReference type="GO" id="GO:0006310">
    <property type="term" value="P:DNA recombination"/>
    <property type="evidence" value="ECO:0007669"/>
    <property type="project" value="UniProtKB-KW"/>
</dbReference>
<gene>
    <name evidence="6" type="ORF">A2909_01100</name>
</gene>
<evidence type="ECO:0000256" key="3">
    <source>
        <dbReference type="ARBA" id="ARBA00023054"/>
    </source>
</evidence>
<comment type="similarity">
    <text evidence="2">Belongs to the RmuC family.</text>
</comment>
<evidence type="ECO:0000256" key="4">
    <source>
        <dbReference type="ARBA" id="ARBA00023172"/>
    </source>
</evidence>
<dbReference type="PANTHER" id="PTHR30563">
    <property type="entry name" value="DNA RECOMBINATION PROTEIN RMUC"/>
    <property type="match status" value="1"/>
</dbReference>
<dbReference type="PANTHER" id="PTHR30563:SF0">
    <property type="entry name" value="DNA RECOMBINATION PROTEIN RMUC"/>
    <property type="match status" value="1"/>
</dbReference>
<dbReference type="AlphaFoldDB" id="A0A1G2LMV9"/>
<dbReference type="EMBL" id="MHQZ01000044">
    <property type="protein sequence ID" value="OHA12957.1"/>
    <property type="molecule type" value="Genomic_DNA"/>
</dbReference>
<proteinExistence type="inferred from homology"/>
<sequence length="359" mass="41261">MSFISIISILFLIIVAGLLTALFVLFRKLKNKGGGELITRLESLEKSFGHIAEISSRHFSDLKQDVLKHLEMNSKNLNSSTSAMHERVRDFTESITKMHGALKEVHGSVEKSANKMATFQDIFKTPQLRGPWGESSLQYLLNQRYDKDLIMHPYYFKSGEGVEFCLKLPNKLMLPIDSKFPMDSYSDYFESDENAKNQKLREFINRIKKEIDDIASKYIRPSEGTADFALMYIPAEAIYYEILFNIPDAKIGDYSQTKKVIIVSPNTLYLTLRVIEHWFNDIKVSRRTRDIVKRLGDILIDGKKLEESFEKLGKHIDNVKGAYEGSQKRLNILSGKVERVITIGEKESRAQLKKSEMEN</sequence>
<evidence type="ECO:0000313" key="7">
    <source>
        <dbReference type="Proteomes" id="UP000178302"/>
    </source>
</evidence>
<accession>A0A1G2LMV9</accession>
<comment type="function">
    <text evidence="1">Involved in DNA recombination.</text>
</comment>
<keyword evidence="5" id="KW-0812">Transmembrane</keyword>
<evidence type="ECO:0000313" key="6">
    <source>
        <dbReference type="EMBL" id="OHA12957.1"/>
    </source>
</evidence>
<name>A0A1G2LMV9_9BACT</name>
<keyword evidence="5" id="KW-0472">Membrane</keyword>
<evidence type="ECO:0008006" key="8">
    <source>
        <dbReference type="Google" id="ProtNLM"/>
    </source>
</evidence>
<keyword evidence="4" id="KW-0233">DNA recombination</keyword>
<evidence type="ECO:0000256" key="2">
    <source>
        <dbReference type="ARBA" id="ARBA00009840"/>
    </source>
</evidence>
<evidence type="ECO:0000256" key="5">
    <source>
        <dbReference type="SAM" id="Phobius"/>
    </source>
</evidence>